<dbReference type="Pfam" id="PF03315">
    <property type="entry name" value="SDH_beta"/>
    <property type="match status" value="1"/>
</dbReference>
<keyword evidence="6 11" id="KW-0479">Metal-binding</keyword>
<dbReference type="AlphaFoldDB" id="A0A2M8Z983"/>
<comment type="caution">
    <text evidence="14">The sequence shown here is derived from an EMBL/GenBank/DDBJ whole genome shotgun (WGS) entry which is preliminary data.</text>
</comment>
<evidence type="ECO:0000256" key="4">
    <source>
        <dbReference type="ARBA" id="ARBA00022432"/>
    </source>
</evidence>
<accession>A0A2M8Z983</accession>
<keyword evidence="5 11" id="KW-0004">4Fe-4S</keyword>
<dbReference type="SUPFAM" id="SSF143548">
    <property type="entry name" value="Serine metabolism enzymes domain"/>
    <property type="match status" value="1"/>
</dbReference>
<dbReference type="PIRSF" id="PIRSF036692">
    <property type="entry name" value="SDH_B"/>
    <property type="match status" value="1"/>
</dbReference>
<dbReference type="OrthoDB" id="9813137at2"/>
<dbReference type="InterPro" id="IPR005131">
    <property type="entry name" value="Ser_deHydtase_bsu"/>
</dbReference>
<dbReference type="GO" id="GO:0006094">
    <property type="term" value="P:gluconeogenesis"/>
    <property type="evidence" value="ECO:0007669"/>
    <property type="project" value="UniProtKB-UniRule"/>
</dbReference>
<dbReference type="RefSeq" id="WP_100306299.1">
    <property type="nucleotide sequence ID" value="NZ_PGET01000001.1"/>
</dbReference>
<evidence type="ECO:0000256" key="6">
    <source>
        <dbReference type="ARBA" id="ARBA00022723"/>
    </source>
</evidence>
<evidence type="ECO:0000256" key="2">
    <source>
        <dbReference type="ARBA" id="ARBA00004742"/>
    </source>
</evidence>
<keyword evidence="8 11" id="KW-0411">Iron-sulfur</keyword>
<evidence type="ECO:0000256" key="11">
    <source>
        <dbReference type="PIRNR" id="PIRNR036692"/>
    </source>
</evidence>
<dbReference type="Gene3D" id="3.30.1330.90">
    <property type="entry name" value="D-3-phosphoglycerate dehydrogenase, domain 3"/>
    <property type="match status" value="1"/>
</dbReference>
<evidence type="ECO:0000313" key="15">
    <source>
        <dbReference type="Proteomes" id="UP000231092"/>
    </source>
</evidence>
<dbReference type="InterPro" id="IPR004643">
    <property type="entry name" value="Fe-S_L-Ser_bsu"/>
</dbReference>
<comment type="similarity">
    <text evidence="3 11 12">Belongs to the iron-sulfur dependent L-serine dehydratase family.</text>
</comment>
<comment type="pathway">
    <text evidence="2 11">Carbohydrate biosynthesis; gluconeogenesis.</text>
</comment>
<reference evidence="14 15" key="1">
    <citation type="submission" date="2017-11" db="EMBL/GenBank/DDBJ databases">
        <title>Understudied soil microbes with underappreciated capabilities: Untangling the Clostridium saccharolyticum group.</title>
        <authorList>
            <person name="Leschine S."/>
        </authorList>
    </citation>
    <scope>NUCLEOTIDE SEQUENCE [LARGE SCALE GENOMIC DNA]</scope>
    <source>
        <strain evidence="14 15">18A</strain>
    </source>
</reference>
<dbReference type="EMBL" id="PGET01000001">
    <property type="protein sequence ID" value="PJJ29990.1"/>
    <property type="molecule type" value="Genomic_DNA"/>
</dbReference>
<keyword evidence="4 11" id="KW-0312">Gluconeogenesis</keyword>
<dbReference type="GO" id="GO:0046872">
    <property type="term" value="F:metal ion binding"/>
    <property type="evidence" value="ECO:0007669"/>
    <property type="project" value="UniProtKB-UniRule"/>
</dbReference>
<proteinExistence type="inferred from homology"/>
<keyword evidence="7 11" id="KW-0408">Iron</keyword>
<dbReference type="GO" id="GO:0051539">
    <property type="term" value="F:4 iron, 4 sulfur cluster binding"/>
    <property type="evidence" value="ECO:0007669"/>
    <property type="project" value="UniProtKB-UniRule"/>
</dbReference>
<evidence type="ECO:0000313" key="14">
    <source>
        <dbReference type="EMBL" id="PJJ29990.1"/>
    </source>
</evidence>
<evidence type="ECO:0000256" key="8">
    <source>
        <dbReference type="ARBA" id="ARBA00023014"/>
    </source>
</evidence>
<evidence type="ECO:0000256" key="1">
    <source>
        <dbReference type="ARBA" id="ARBA00001966"/>
    </source>
</evidence>
<evidence type="ECO:0000256" key="9">
    <source>
        <dbReference type="ARBA" id="ARBA00023239"/>
    </source>
</evidence>
<evidence type="ECO:0000256" key="12">
    <source>
        <dbReference type="RuleBase" id="RU366059"/>
    </source>
</evidence>
<keyword evidence="9 11" id="KW-0456">Lyase</keyword>
<comment type="cofactor">
    <cofactor evidence="1 12">
        <name>[4Fe-4S] cluster</name>
        <dbReference type="ChEBI" id="CHEBI:49883"/>
    </cofactor>
</comment>
<dbReference type="InterPro" id="IPR045865">
    <property type="entry name" value="ACT-like_dom_sf"/>
</dbReference>
<name>A0A2M8Z983_9FIRM</name>
<dbReference type="NCBIfam" id="TIGR00719">
    <property type="entry name" value="sda_beta"/>
    <property type="match status" value="1"/>
</dbReference>
<dbReference type="SUPFAM" id="SSF55021">
    <property type="entry name" value="ACT-like"/>
    <property type="match status" value="1"/>
</dbReference>
<dbReference type="PROSITE" id="PS51671">
    <property type="entry name" value="ACT"/>
    <property type="match status" value="1"/>
</dbReference>
<evidence type="ECO:0000259" key="13">
    <source>
        <dbReference type="PROSITE" id="PS51671"/>
    </source>
</evidence>
<dbReference type="UniPathway" id="UPA00138"/>
<dbReference type="InterPro" id="IPR051318">
    <property type="entry name" value="Fe-S_L-Ser"/>
</dbReference>
<dbReference type="InterPro" id="IPR002912">
    <property type="entry name" value="ACT_dom"/>
</dbReference>
<dbReference type="PANTHER" id="PTHR30182:SF12">
    <property type="entry name" value="L-SERINE DEHYDRATASE, BETA CHAIN-RELATED"/>
    <property type="match status" value="1"/>
</dbReference>
<evidence type="ECO:0000256" key="3">
    <source>
        <dbReference type="ARBA" id="ARBA00008636"/>
    </source>
</evidence>
<evidence type="ECO:0000256" key="10">
    <source>
        <dbReference type="ARBA" id="ARBA00049406"/>
    </source>
</evidence>
<feature type="domain" description="ACT" evidence="13">
    <location>
        <begin position="150"/>
        <end position="222"/>
    </location>
</feature>
<comment type="catalytic activity">
    <reaction evidence="10 11 12">
        <text>L-serine = pyruvate + NH4(+)</text>
        <dbReference type="Rhea" id="RHEA:19169"/>
        <dbReference type="ChEBI" id="CHEBI:15361"/>
        <dbReference type="ChEBI" id="CHEBI:28938"/>
        <dbReference type="ChEBI" id="CHEBI:33384"/>
        <dbReference type="EC" id="4.3.1.17"/>
    </reaction>
</comment>
<protein>
    <recommendedName>
        <fullName evidence="11">L-serine deaminase</fullName>
    </recommendedName>
</protein>
<dbReference type="Gene3D" id="3.30.70.260">
    <property type="match status" value="1"/>
</dbReference>
<dbReference type="GO" id="GO:0003941">
    <property type="term" value="F:L-serine ammonia-lyase activity"/>
    <property type="evidence" value="ECO:0007669"/>
    <property type="project" value="UniProtKB-UniRule"/>
</dbReference>
<dbReference type="CDD" id="cd04903">
    <property type="entry name" value="ACT_LSD"/>
    <property type="match status" value="1"/>
</dbReference>
<dbReference type="PANTHER" id="PTHR30182">
    <property type="entry name" value="L-SERINE DEHYDRATASE"/>
    <property type="match status" value="1"/>
</dbReference>
<dbReference type="Proteomes" id="UP000231092">
    <property type="component" value="Unassembled WGS sequence"/>
</dbReference>
<evidence type="ECO:0000256" key="7">
    <source>
        <dbReference type="ARBA" id="ARBA00023004"/>
    </source>
</evidence>
<dbReference type="FunFam" id="3.30.70.260:FF:000008">
    <property type="entry name" value="D-3-phosphoglycerate dehydrogenase, chloroplastic"/>
    <property type="match status" value="1"/>
</dbReference>
<dbReference type="InterPro" id="IPR029009">
    <property type="entry name" value="ASB_dom_sf"/>
</dbReference>
<sequence length="222" mass="24459">MPSISIFEVIGPNMVGPSSSHTAGAVAIALLVKKMFNEPISEVEFVLYGSFAKTYKGHGTDRALLGGILGFETYDLRIKNSFQLADECGIKYSFRVDEKETEVHPNTVEIHVSGEMGGTISVRGVSLGGGKVKIIRINGIDVDFTGEYSTLVIRHLDYPGMVAYIATSLSERNVNIAFMRLFREQKGATAYSVVESDEEIPQELLDKLREHPKVEDVMLIQV</sequence>
<organism evidence="14 15">
    <name type="scientific">[Clostridium] celerecrescens 18A</name>
    <dbReference type="NCBI Taxonomy" id="1286362"/>
    <lineage>
        <taxon>Bacteria</taxon>
        <taxon>Bacillati</taxon>
        <taxon>Bacillota</taxon>
        <taxon>Clostridia</taxon>
        <taxon>Lachnospirales</taxon>
        <taxon>Lachnospiraceae</taxon>
        <taxon>Lacrimispora</taxon>
    </lineage>
</organism>
<gene>
    <name evidence="14" type="ORF">H171_3558</name>
</gene>
<evidence type="ECO:0000256" key="5">
    <source>
        <dbReference type="ARBA" id="ARBA00022485"/>
    </source>
</evidence>